<evidence type="ECO:0000259" key="8">
    <source>
        <dbReference type="Pfam" id="PF00892"/>
    </source>
</evidence>
<feature type="transmembrane region" description="Helical" evidence="7">
    <location>
        <begin position="34"/>
        <end position="55"/>
    </location>
</feature>
<feature type="transmembrane region" description="Helical" evidence="7">
    <location>
        <begin position="213"/>
        <end position="234"/>
    </location>
</feature>
<evidence type="ECO:0000256" key="7">
    <source>
        <dbReference type="SAM" id="Phobius"/>
    </source>
</evidence>
<feature type="transmembrane region" description="Helical" evidence="7">
    <location>
        <begin position="268"/>
        <end position="285"/>
    </location>
</feature>
<dbReference type="AlphaFoldDB" id="A0A9X7GU73"/>
<evidence type="ECO:0000256" key="3">
    <source>
        <dbReference type="ARBA" id="ARBA00022475"/>
    </source>
</evidence>
<dbReference type="InterPro" id="IPR050638">
    <property type="entry name" value="AA-Vitamin_Transporters"/>
</dbReference>
<feature type="transmembrane region" description="Helical" evidence="7">
    <location>
        <begin position="184"/>
        <end position="201"/>
    </location>
</feature>
<organism evidence="9 10">
    <name type="scientific">Bacillus cereus</name>
    <dbReference type="NCBI Taxonomy" id="1396"/>
    <lineage>
        <taxon>Bacteria</taxon>
        <taxon>Bacillati</taxon>
        <taxon>Bacillota</taxon>
        <taxon>Bacilli</taxon>
        <taxon>Bacillales</taxon>
        <taxon>Bacillaceae</taxon>
        <taxon>Bacillus</taxon>
        <taxon>Bacillus cereus group</taxon>
    </lineage>
</organism>
<proteinExistence type="inferred from homology"/>
<evidence type="ECO:0000256" key="1">
    <source>
        <dbReference type="ARBA" id="ARBA00004651"/>
    </source>
</evidence>
<sequence length="299" mass="33929">MKKYQVYLFLVLANLFWAGNYVFGKYVVAEMSPIQMTFSRWSLAILFLFPLAQWIEHPDWKKVWKEWKILLCMAILGIIGYNFLLYEALRFTTSMNAALINSINPVLIIFFSALFLKEKISLKHSFGICISLLGVLLILTNGQWQQAFQINYNQGDLLMLSAILVWTFYSILGRRIRSIPPISATAVSVLLGLLLLFPFVLTSGMKFSLSREGMIGILYIGIFPSFASFAFWNISIRQIGASKSGVYLNLITVFTAIISVLLGKTITFIQIFGGILVFLGVYLTSQKSKRILLDYSKET</sequence>
<accession>A0A9X7GU73</accession>
<gene>
    <name evidence="9" type="ORF">COC69_23260</name>
</gene>
<comment type="caution">
    <text evidence="9">The sequence shown here is derived from an EMBL/GenBank/DDBJ whole genome shotgun (WGS) entry which is preliminary data.</text>
</comment>
<dbReference type="Pfam" id="PF00892">
    <property type="entry name" value="EamA"/>
    <property type="match status" value="2"/>
</dbReference>
<feature type="domain" description="EamA" evidence="8">
    <location>
        <begin position="155"/>
        <end position="285"/>
    </location>
</feature>
<keyword evidence="5 7" id="KW-1133">Transmembrane helix</keyword>
<evidence type="ECO:0000313" key="10">
    <source>
        <dbReference type="Proteomes" id="UP000224203"/>
    </source>
</evidence>
<keyword evidence="3" id="KW-1003">Cell membrane</keyword>
<evidence type="ECO:0000256" key="4">
    <source>
        <dbReference type="ARBA" id="ARBA00022692"/>
    </source>
</evidence>
<dbReference type="SUPFAM" id="SSF103481">
    <property type="entry name" value="Multidrug resistance efflux transporter EmrE"/>
    <property type="match status" value="2"/>
</dbReference>
<dbReference type="GO" id="GO:0005886">
    <property type="term" value="C:plasma membrane"/>
    <property type="evidence" value="ECO:0007669"/>
    <property type="project" value="UniProtKB-SubCell"/>
</dbReference>
<keyword evidence="6 7" id="KW-0472">Membrane</keyword>
<protein>
    <submittedName>
        <fullName evidence="9">EamA family transporter</fullName>
    </submittedName>
</protein>
<reference evidence="9 10" key="1">
    <citation type="submission" date="2017-09" db="EMBL/GenBank/DDBJ databases">
        <title>Large-scale bioinformatics analysis of Bacillus genomes uncovers conserved roles of natural products in bacterial physiology.</title>
        <authorList>
            <consortium name="Agbiome Team Llc"/>
            <person name="Bleich R.M."/>
            <person name="Grubbs K.J."/>
            <person name="Santa Maria K.C."/>
            <person name="Allen S.E."/>
            <person name="Farag S."/>
            <person name="Shank E.A."/>
            <person name="Bowers A."/>
        </authorList>
    </citation>
    <scope>NUCLEOTIDE SEQUENCE [LARGE SCALE GENOMIC DNA]</scope>
    <source>
        <strain evidence="9 10">AFS041711</strain>
    </source>
</reference>
<dbReference type="Gene3D" id="1.10.3730.20">
    <property type="match status" value="1"/>
</dbReference>
<keyword evidence="4 7" id="KW-0812">Transmembrane</keyword>
<name>A0A9X7GU73_BACCE</name>
<feature type="transmembrane region" description="Helical" evidence="7">
    <location>
        <begin position="246"/>
        <end position="262"/>
    </location>
</feature>
<comment type="subcellular location">
    <subcellularLocation>
        <location evidence="1">Cell membrane</location>
        <topology evidence="1">Multi-pass membrane protein</topology>
    </subcellularLocation>
</comment>
<dbReference type="InterPro" id="IPR000620">
    <property type="entry name" value="EamA_dom"/>
</dbReference>
<dbReference type="PANTHER" id="PTHR32322">
    <property type="entry name" value="INNER MEMBRANE TRANSPORTER"/>
    <property type="match status" value="1"/>
</dbReference>
<feature type="transmembrane region" description="Helical" evidence="7">
    <location>
        <begin position="98"/>
        <end position="116"/>
    </location>
</feature>
<evidence type="ECO:0000256" key="6">
    <source>
        <dbReference type="ARBA" id="ARBA00023136"/>
    </source>
</evidence>
<feature type="domain" description="EamA" evidence="8">
    <location>
        <begin position="7"/>
        <end position="140"/>
    </location>
</feature>
<dbReference type="Proteomes" id="UP000224203">
    <property type="component" value="Unassembled WGS sequence"/>
</dbReference>
<evidence type="ECO:0000313" key="9">
    <source>
        <dbReference type="EMBL" id="PGS74410.1"/>
    </source>
</evidence>
<evidence type="ECO:0000256" key="2">
    <source>
        <dbReference type="ARBA" id="ARBA00007362"/>
    </source>
</evidence>
<comment type="similarity">
    <text evidence="2">Belongs to the EamA transporter family.</text>
</comment>
<dbReference type="RefSeq" id="WP_098783313.1">
    <property type="nucleotide sequence ID" value="NZ_NULI01000136.1"/>
</dbReference>
<feature type="transmembrane region" description="Helical" evidence="7">
    <location>
        <begin position="156"/>
        <end position="172"/>
    </location>
</feature>
<feature type="transmembrane region" description="Helical" evidence="7">
    <location>
        <begin position="125"/>
        <end position="144"/>
    </location>
</feature>
<dbReference type="PANTHER" id="PTHR32322:SF18">
    <property type="entry name" value="S-ADENOSYLMETHIONINE_S-ADENOSYLHOMOCYSTEINE TRANSPORTER"/>
    <property type="match status" value="1"/>
</dbReference>
<dbReference type="InterPro" id="IPR037185">
    <property type="entry name" value="EmrE-like"/>
</dbReference>
<feature type="transmembrane region" description="Helical" evidence="7">
    <location>
        <begin position="67"/>
        <end position="86"/>
    </location>
</feature>
<evidence type="ECO:0000256" key="5">
    <source>
        <dbReference type="ARBA" id="ARBA00022989"/>
    </source>
</evidence>
<dbReference type="EMBL" id="NULI01000136">
    <property type="protein sequence ID" value="PGS74410.1"/>
    <property type="molecule type" value="Genomic_DNA"/>
</dbReference>